<dbReference type="InterPro" id="IPR027417">
    <property type="entry name" value="P-loop_NTPase"/>
</dbReference>
<accession>A0ABU9PZR5</accession>
<sequence length="258" mass="28549">MIITVFSEDEFAKRSIIALSLAAYCAQNRRRVLLTDATALQYALGWDARRRAAGGKPKVTVRGSADLESDLENPASYYRNHYPETIVDTDGSNARNTNAALVATDVLVIPVHSRQACNRQALVERIEAARLFNPALRILVVEVQAISAFDAAAGTETSPARALAKEILTATPAETVIHEWIDDRSTFDRGLSVFEPSPRNERAVAEIKDLYQEIARTRTQPVEQEANSLAILHALQRRTQEKELRHVSVDALHGSITH</sequence>
<evidence type="ECO:0008006" key="3">
    <source>
        <dbReference type="Google" id="ProtNLM"/>
    </source>
</evidence>
<protein>
    <recommendedName>
        <fullName evidence="3">Cellulose biosynthesis protein BcsQ</fullName>
    </recommendedName>
</protein>
<evidence type="ECO:0000313" key="1">
    <source>
        <dbReference type="EMBL" id="MEM4989491.1"/>
    </source>
</evidence>
<comment type="caution">
    <text evidence="1">The sequence shown here is derived from an EMBL/GenBank/DDBJ whole genome shotgun (WGS) entry which is preliminary data.</text>
</comment>
<name>A0ABU9PZR5_9BURK</name>
<keyword evidence="2" id="KW-1185">Reference proteome</keyword>
<evidence type="ECO:0000313" key="2">
    <source>
        <dbReference type="Proteomes" id="UP001495910"/>
    </source>
</evidence>
<dbReference type="EMBL" id="JBANDC010000015">
    <property type="protein sequence ID" value="MEM4989491.1"/>
    <property type="molecule type" value="Genomic_DNA"/>
</dbReference>
<dbReference type="SUPFAM" id="SSF52540">
    <property type="entry name" value="P-loop containing nucleoside triphosphate hydrolases"/>
    <property type="match status" value="1"/>
</dbReference>
<organism evidence="1 2">
    <name type="scientific">Collimonas rhizosphaerae</name>
    <dbReference type="NCBI Taxonomy" id="3126357"/>
    <lineage>
        <taxon>Bacteria</taxon>
        <taxon>Pseudomonadati</taxon>
        <taxon>Pseudomonadota</taxon>
        <taxon>Betaproteobacteria</taxon>
        <taxon>Burkholderiales</taxon>
        <taxon>Oxalobacteraceae</taxon>
        <taxon>Collimonas</taxon>
    </lineage>
</organism>
<dbReference type="Proteomes" id="UP001495910">
    <property type="component" value="Unassembled WGS sequence"/>
</dbReference>
<dbReference type="RefSeq" id="WP_342830693.1">
    <property type="nucleotide sequence ID" value="NZ_JBANDC010000015.1"/>
</dbReference>
<gene>
    <name evidence="1" type="ORF">V8G57_19045</name>
</gene>
<reference evidence="1 2" key="1">
    <citation type="submission" date="2024-02" db="EMBL/GenBank/DDBJ databases">
        <title>Draft genome sequence of Collimonas sp. strain H4R21, an effective mineral-weathering bacterial strain isolated from the beech rhizosphere.</title>
        <authorList>
            <person name="Morin E."/>
            <person name="Uroz S."/>
            <person name="Leveau J.H.J."/>
            <person name="Kumar R."/>
            <person name="Rey M.W."/>
            <person name="Pham J."/>
        </authorList>
    </citation>
    <scope>NUCLEOTIDE SEQUENCE [LARGE SCALE GENOMIC DNA]</scope>
    <source>
        <strain evidence="1 2">H4R21</strain>
    </source>
</reference>
<dbReference type="Gene3D" id="3.40.50.300">
    <property type="entry name" value="P-loop containing nucleotide triphosphate hydrolases"/>
    <property type="match status" value="1"/>
</dbReference>
<proteinExistence type="predicted"/>